<dbReference type="Pfam" id="PF10704">
    <property type="entry name" value="DUF2508"/>
    <property type="match status" value="1"/>
</dbReference>
<proteinExistence type="predicted"/>
<accession>A0A9X2FKF7</accession>
<gene>
    <name evidence="1" type="ORF">LB941_03420</name>
</gene>
<keyword evidence="2" id="KW-1185">Reference proteome</keyword>
<name>A0A9X2FKF7_9LACO</name>
<evidence type="ECO:0000313" key="1">
    <source>
        <dbReference type="EMBL" id="MCP0886386.1"/>
    </source>
</evidence>
<dbReference type="InterPro" id="IPR019644">
    <property type="entry name" value="DUF2508"/>
</dbReference>
<comment type="caution">
    <text evidence="1">The sequence shown here is derived from an EMBL/GenBank/DDBJ whole genome shotgun (WGS) entry which is preliminary data.</text>
</comment>
<dbReference type="Proteomes" id="UP001139006">
    <property type="component" value="Unassembled WGS sequence"/>
</dbReference>
<reference evidence="1 2" key="1">
    <citation type="journal article" date="2023" name="Int. J. Syst. Evol. Microbiol.">
        <title>Ligilactobacillus ubinensis sp. nov., a novel species isolated from the wild ferment of a durian fruit (Durio zibethinus).</title>
        <authorList>
            <person name="Heng Y.C."/>
            <person name="Menon N."/>
            <person name="Chen B."/>
            <person name="Loo B.Z.L."/>
            <person name="Wong G.W.J."/>
            <person name="Lim A.C.H."/>
            <person name="Silvaraju S."/>
            <person name="Kittelmann S."/>
        </authorList>
    </citation>
    <scope>NUCLEOTIDE SEQUENCE [LARGE SCALE GENOMIC DNA]</scope>
    <source>
        <strain evidence="1 2">WILCCON 0076</strain>
    </source>
</reference>
<dbReference type="RefSeq" id="WP_253359486.1">
    <property type="nucleotide sequence ID" value="NZ_JAIULA010000004.1"/>
</dbReference>
<organism evidence="1 2">
    <name type="scientific">Ligilactobacillus ubinensis</name>
    <dbReference type="NCBI Taxonomy" id="2876789"/>
    <lineage>
        <taxon>Bacteria</taxon>
        <taxon>Bacillati</taxon>
        <taxon>Bacillota</taxon>
        <taxon>Bacilli</taxon>
        <taxon>Lactobacillales</taxon>
        <taxon>Lactobacillaceae</taxon>
        <taxon>Ligilactobacillus</taxon>
    </lineage>
</organism>
<dbReference type="EMBL" id="JAIULA010000004">
    <property type="protein sequence ID" value="MCP0886386.1"/>
    <property type="molecule type" value="Genomic_DNA"/>
</dbReference>
<protein>
    <submittedName>
        <fullName evidence="1">YaaL family protein</fullName>
    </submittedName>
</protein>
<dbReference type="AlphaFoldDB" id="A0A9X2FKF7"/>
<sequence>MFGKNKQKMRRTYDELLLEDINRAKQSWDNKRETQQSIYGIGEEIDAEVEFEKAKYQLLFREARRRKIKGKLQASVIKINEL</sequence>
<evidence type="ECO:0000313" key="2">
    <source>
        <dbReference type="Proteomes" id="UP001139006"/>
    </source>
</evidence>